<gene>
    <name evidence="2" type="ORF">ACFSF0_15960</name>
</gene>
<name>A0ABW4KZ82_9BURK</name>
<evidence type="ECO:0000313" key="2">
    <source>
        <dbReference type="EMBL" id="MFD1712106.1"/>
    </source>
</evidence>
<evidence type="ECO:0000259" key="1">
    <source>
        <dbReference type="Pfam" id="PF01402"/>
    </source>
</evidence>
<dbReference type="Pfam" id="PF01402">
    <property type="entry name" value="RHH_1"/>
    <property type="match status" value="1"/>
</dbReference>
<comment type="caution">
    <text evidence="2">The sequence shown here is derived from an EMBL/GenBank/DDBJ whole genome shotgun (WGS) entry which is preliminary data.</text>
</comment>
<dbReference type="EMBL" id="JBHUEJ010000036">
    <property type="protein sequence ID" value="MFD1712106.1"/>
    <property type="molecule type" value="Genomic_DNA"/>
</dbReference>
<organism evidence="2 3">
    <name type="scientific">Ottowia flava</name>
    <dbReference type="NCBI Taxonomy" id="2675430"/>
    <lineage>
        <taxon>Bacteria</taxon>
        <taxon>Pseudomonadati</taxon>
        <taxon>Pseudomonadota</taxon>
        <taxon>Betaproteobacteria</taxon>
        <taxon>Burkholderiales</taxon>
        <taxon>Comamonadaceae</taxon>
        <taxon>Ottowia</taxon>
    </lineage>
</organism>
<evidence type="ECO:0000313" key="3">
    <source>
        <dbReference type="Proteomes" id="UP001597304"/>
    </source>
</evidence>
<dbReference type="Proteomes" id="UP001597304">
    <property type="component" value="Unassembled WGS sequence"/>
</dbReference>
<feature type="domain" description="Ribbon-helix-helix protein CopG" evidence="1">
    <location>
        <begin position="46"/>
        <end position="83"/>
    </location>
</feature>
<sequence>MAITRKPTKTTGAAASEAADVFIAGAPDAGVDTPPALRRVRKGRKVQITLTITEPLLERVDELAGQLGQSRAAVINLAVVQMLERGLRLGGGGVSWPVSGRGIWKSTGAPACG</sequence>
<accession>A0ABW4KZ82</accession>
<reference evidence="3" key="1">
    <citation type="journal article" date="2019" name="Int. J. Syst. Evol. Microbiol.">
        <title>The Global Catalogue of Microorganisms (GCM) 10K type strain sequencing project: providing services to taxonomists for standard genome sequencing and annotation.</title>
        <authorList>
            <consortium name="The Broad Institute Genomics Platform"/>
            <consortium name="The Broad Institute Genome Sequencing Center for Infectious Disease"/>
            <person name="Wu L."/>
            <person name="Ma J."/>
        </authorList>
    </citation>
    <scope>NUCLEOTIDE SEQUENCE [LARGE SCALE GENOMIC DNA]</scope>
    <source>
        <strain evidence="3">LMG 29247</strain>
    </source>
</reference>
<keyword evidence="3" id="KW-1185">Reference proteome</keyword>
<proteinExistence type="predicted"/>
<dbReference type="RefSeq" id="WP_147912310.1">
    <property type="nucleotide sequence ID" value="NZ_JBHUEJ010000036.1"/>
</dbReference>
<dbReference type="InterPro" id="IPR002145">
    <property type="entry name" value="CopG"/>
</dbReference>
<protein>
    <submittedName>
        <fullName evidence="2">Ribbon-helix-helix domain-containing protein</fullName>
    </submittedName>
</protein>